<feature type="compositionally biased region" description="Low complexity" evidence="1">
    <location>
        <begin position="58"/>
        <end position="71"/>
    </location>
</feature>
<comment type="caution">
    <text evidence="2">The sequence shown here is derived from an EMBL/GenBank/DDBJ whole genome shotgun (WGS) entry which is preliminary data.</text>
</comment>
<gene>
    <name evidence="2" type="ORF">FRY97_06555</name>
</gene>
<accession>A0A5C6RUC0</accession>
<reference evidence="2 3" key="1">
    <citation type="submission" date="2019-08" db="EMBL/GenBank/DDBJ databases">
        <title>Genome of Phaeodactylibacter luteus.</title>
        <authorList>
            <person name="Bowman J.P."/>
        </authorList>
    </citation>
    <scope>NUCLEOTIDE SEQUENCE [LARGE SCALE GENOMIC DNA]</scope>
    <source>
        <strain evidence="2 3">KCTC 42180</strain>
    </source>
</reference>
<dbReference type="OrthoDB" id="5451596at2"/>
<feature type="compositionally biased region" description="Low complexity" evidence="1">
    <location>
        <begin position="40"/>
        <end position="50"/>
    </location>
</feature>
<evidence type="ECO:0000313" key="2">
    <source>
        <dbReference type="EMBL" id="TXB64952.1"/>
    </source>
</evidence>
<feature type="region of interest" description="Disordered" evidence="1">
    <location>
        <begin position="40"/>
        <end position="75"/>
    </location>
</feature>
<dbReference type="Gene3D" id="1.10.150.20">
    <property type="entry name" value="5' to 3' exonuclease, C-terminal subdomain"/>
    <property type="match status" value="1"/>
</dbReference>
<evidence type="ECO:0000256" key="1">
    <source>
        <dbReference type="SAM" id="MobiDB-lite"/>
    </source>
</evidence>
<evidence type="ECO:0000313" key="3">
    <source>
        <dbReference type="Proteomes" id="UP000321580"/>
    </source>
</evidence>
<dbReference type="EMBL" id="VOOR01000010">
    <property type="protein sequence ID" value="TXB64952.1"/>
    <property type="molecule type" value="Genomic_DNA"/>
</dbReference>
<sequence>MIDKAYWKNDYQADAYVPSPYGGTDNSLLVLDPIEVAAPATEQKAAPAKKAAPKKAAAKSTTAATAKAQPKAAKDDLKKLEGIGPKIAGLLTDAGFATFTDLAKAKPAALKAVLEAAGPRYKMHDSATWTEQAKLAAKGAWDELSALQKELKGGKRKK</sequence>
<keyword evidence="3" id="KW-1185">Reference proteome</keyword>
<dbReference type="Pfam" id="PF14520">
    <property type="entry name" value="HHH_5"/>
    <property type="match status" value="1"/>
</dbReference>
<dbReference type="Proteomes" id="UP000321580">
    <property type="component" value="Unassembled WGS sequence"/>
</dbReference>
<name>A0A5C6RUC0_9BACT</name>
<dbReference type="AlphaFoldDB" id="A0A5C6RUC0"/>
<protein>
    <submittedName>
        <fullName evidence="2">DUF4332 domain-containing protein</fullName>
    </submittedName>
</protein>
<proteinExistence type="predicted"/>
<organism evidence="2 3">
    <name type="scientific">Phaeodactylibacter luteus</name>
    <dbReference type="NCBI Taxonomy" id="1564516"/>
    <lineage>
        <taxon>Bacteria</taxon>
        <taxon>Pseudomonadati</taxon>
        <taxon>Bacteroidota</taxon>
        <taxon>Saprospiria</taxon>
        <taxon>Saprospirales</taxon>
        <taxon>Haliscomenobacteraceae</taxon>
        <taxon>Phaeodactylibacter</taxon>
    </lineage>
</organism>